<dbReference type="InterPro" id="IPR015421">
    <property type="entry name" value="PyrdxlP-dep_Trfase_major"/>
</dbReference>
<comment type="caution">
    <text evidence="4">The sequence shown here is derived from an EMBL/GenBank/DDBJ whole genome shotgun (WGS) entry which is preliminary data.</text>
</comment>
<dbReference type="AlphaFoldDB" id="A0A9N8D8K7"/>
<name>A0A9N8D8K7_9STRA</name>
<evidence type="ECO:0000259" key="3">
    <source>
        <dbReference type="Pfam" id="PF00155"/>
    </source>
</evidence>
<dbReference type="PANTHER" id="PTHR43510">
    <property type="entry name" value="AMINOTRANSFERASE FUNCTION, HYPOTHETICAL (EUROFUNG)"/>
    <property type="match status" value="1"/>
</dbReference>
<sequence length="445" mass="50122">MIISRSTATTNLCQRAKKSRWNFVNKRNLAATTITRRPLQPFLLERFDGWNDSTMSLSSSECEALSLKELMTYADDKGLERWDSLSLGYVEPSNGSDYLREEIIKSQFNNQLTQLDPSYSVNVCAPQEGIFLAIQALCQPGDHIVAVAPAYQSLHEVAASIGCEVSLWWPEEREIEVEDRQQTKTTTTCMHFDPSTLEQLIQPNKTKLVIANFPHNPTGALPSLEEFRAMADLVGGMGNAWFLLDEMYRGLEHAGADHRLPPIATVMPRGISLGGVSKSFGLPGLRIGWLVNQDRDFHKRVSELKDYTTICPPAPSEALAYIALRAQEQLWQRSHSILQEGLPRLREFVQATTATAQDRYSFEWCEPMGGTFAWVKFSDRHGTTTASEYSEAVRQRTGLMMVPSGLFPECLPENDRLRMTYGKKGVPELLQVLERDLALSREEDL</sequence>
<dbReference type="SUPFAM" id="SSF53383">
    <property type="entry name" value="PLP-dependent transferases"/>
    <property type="match status" value="1"/>
</dbReference>
<dbReference type="EMBL" id="CAICTM010000016">
    <property type="protein sequence ID" value="CAB9497196.1"/>
    <property type="molecule type" value="Genomic_DNA"/>
</dbReference>
<reference evidence="4" key="1">
    <citation type="submission" date="2020-06" db="EMBL/GenBank/DDBJ databases">
        <authorList>
            <consortium name="Plant Systems Biology data submission"/>
        </authorList>
    </citation>
    <scope>NUCLEOTIDE SEQUENCE</scope>
    <source>
        <strain evidence="4">D6</strain>
    </source>
</reference>
<dbReference type="OrthoDB" id="7042322at2759"/>
<gene>
    <name evidence="4" type="ORF">SEMRO_16_G011490.1</name>
</gene>
<dbReference type="GO" id="GO:0003824">
    <property type="term" value="F:catalytic activity"/>
    <property type="evidence" value="ECO:0007669"/>
    <property type="project" value="InterPro"/>
</dbReference>
<comment type="similarity">
    <text evidence="1">Belongs to the class-I pyridoxal-phosphate-dependent aminotransferase family.</text>
</comment>
<evidence type="ECO:0000256" key="1">
    <source>
        <dbReference type="ARBA" id="ARBA00007441"/>
    </source>
</evidence>
<dbReference type="Gene3D" id="3.90.1150.10">
    <property type="entry name" value="Aspartate Aminotransferase, domain 1"/>
    <property type="match status" value="1"/>
</dbReference>
<proteinExistence type="inferred from homology"/>
<dbReference type="GO" id="GO:0030170">
    <property type="term" value="F:pyridoxal phosphate binding"/>
    <property type="evidence" value="ECO:0007669"/>
    <property type="project" value="InterPro"/>
</dbReference>
<accession>A0A9N8D8K7</accession>
<dbReference type="InterPro" id="IPR015424">
    <property type="entry name" value="PyrdxlP-dep_Trfase"/>
</dbReference>
<protein>
    <submittedName>
        <fullName evidence="4">Kynurenine--oxoglutarate transaminase 3</fullName>
    </submittedName>
</protein>
<dbReference type="InterPro" id="IPR004838">
    <property type="entry name" value="NHTrfase_class1_PyrdxlP-BS"/>
</dbReference>
<dbReference type="InterPro" id="IPR004839">
    <property type="entry name" value="Aminotransferase_I/II_large"/>
</dbReference>
<dbReference type="CDD" id="cd00609">
    <property type="entry name" value="AAT_like"/>
    <property type="match status" value="1"/>
</dbReference>
<dbReference type="InterPro" id="IPR015422">
    <property type="entry name" value="PyrdxlP-dep_Trfase_small"/>
</dbReference>
<organism evidence="4 5">
    <name type="scientific">Seminavis robusta</name>
    <dbReference type="NCBI Taxonomy" id="568900"/>
    <lineage>
        <taxon>Eukaryota</taxon>
        <taxon>Sar</taxon>
        <taxon>Stramenopiles</taxon>
        <taxon>Ochrophyta</taxon>
        <taxon>Bacillariophyta</taxon>
        <taxon>Bacillariophyceae</taxon>
        <taxon>Bacillariophycidae</taxon>
        <taxon>Naviculales</taxon>
        <taxon>Naviculaceae</taxon>
        <taxon>Seminavis</taxon>
    </lineage>
</organism>
<dbReference type="Pfam" id="PF00155">
    <property type="entry name" value="Aminotran_1_2"/>
    <property type="match status" value="1"/>
</dbReference>
<dbReference type="PANTHER" id="PTHR43510:SF1">
    <property type="entry name" value="AMINOTRANSFERASE FUNCTION, HYPOTHETICAL (EUROFUNG)"/>
    <property type="match status" value="1"/>
</dbReference>
<evidence type="ECO:0000313" key="5">
    <source>
        <dbReference type="Proteomes" id="UP001153069"/>
    </source>
</evidence>
<dbReference type="PROSITE" id="PS00105">
    <property type="entry name" value="AA_TRANSFER_CLASS_1"/>
    <property type="match status" value="1"/>
</dbReference>
<dbReference type="Proteomes" id="UP001153069">
    <property type="component" value="Unassembled WGS sequence"/>
</dbReference>
<evidence type="ECO:0000256" key="2">
    <source>
        <dbReference type="ARBA" id="ARBA00022898"/>
    </source>
</evidence>
<evidence type="ECO:0000313" key="4">
    <source>
        <dbReference type="EMBL" id="CAB9497196.1"/>
    </source>
</evidence>
<keyword evidence="2" id="KW-0663">Pyridoxal phosphate</keyword>
<feature type="domain" description="Aminotransferase class I/classII large" evidence="3">
    <location>
        <begin position="86"/>
        <end position="421"/>
    </location>
</feature>
<dbReference type="Gene3D" id="3.40.640.10">
    <property type="entry name" value="Type I PLP-dependent aspartate aminotransferase-like (Major domain)"/>
    <property type="match status" value="1"/>
</dbReference>
<keyword evidence="5" id="KW-1185">Reference proteome</keyword>